<organism evidence="2 3">
    <name type="scientific">Zosterops borbonicus</name>
    <dbReference type="NCBI Taxonomy" id="364589"/>
    <lineage>
        <taxon>Eukaryota</taxon>
        <taxon>Metazoa</taxon>
        <taxon>Chordata</taxon>
        <taxon>Craniata</taxon>
        <taxon>Vertebrata</taxon>
        <taxon>Euteleostomi</taxon>
        <taxon>Archelosauria</taxon>
        <taxon>Archosauria</taxon>
        <taxon>Dinosauria</taxon>
        <taxon>Saurischia</taxon>
        <taxon>Theropoda</taxon>
        <taxon>Coelurosauria</taxon>
        <taxon>Aves</taxon>
        <taxon>Neognathae</taxon>
        <taxon>Neoaves</taxon>
        <taxon>Telluraves</taxon>
        <taxon>Australaves</taxon>
        <taxon>Passeriformes</taxon>
        <taxon>Sylvioidea</taxon>
        <taxon>Zosteropidae</taxon>
        <taxon>Zosterops</taxon>
    </lineage>
</organism>
<dbReference type="SUPFAM" id="SSF111418">
    <property type="entry name" value="Hormone receptor domain"/>
    <property type="match status" value="1"/>
</dbReference>
<sequence length="81" mass="9479">HAYRRCDLNGSWELVPGNNRTWANYSECAKFLTNETRERGAGISEPVMVRREQKSLVNLILSPIVKFKLFSKMEPPPWVWE</sequence>
<dbReference type="PROSITE" id="PS50227">
    <property type="entry name" value="G_PROTEIN_RECEP_F2_3"/>
    <property type="match status" value="1"/>
</dbReference>
<dbReference type="InterPro" id="IPR036445">
    <property type="entry name" value="GPCR_2_extracell_dom_sf"/>
</dbReference>
<dbReference type="GO" id="GO:0016020">
    <property type="term" value="C:membrane"/>
    <property type="evidence" value="ECO:0007669"/>
    <property type="project" value="InterPro"/>
</dbReference>
<dbReference type="GO" id="GO:0004930">
    <property type="term" value="F:G protein-coupled receptor activity"/>
    <property type="evidence" value="ECO:0007669"/>
    <property type="project" value="InterPro"/>
</dbReference>
<protein>
    <recommendedName>
        <fullName evidence="1">G-protein coupled receptors family 2 profile 1 domain-containing protein</fullName>
    </recommendedName>
</protein>
<dbReference type="InterPro" id="IPR001879">
    <property type="entry name" value="GPCR_2_extracellular_dom"/>
</dbReference>
<dbReference type="AlphaFoldDB" id="A0A8K1D572"/>
<dbReference type="EMBL" id="SWJQ01004816">
    <property type="protein sequence ID" value="TRZ05337.1"/>
    <property type="molecule type" value="Genomic_DNA"/>
</dbReference>
<evidence type="ECO:0000313" key="3">
    <source>
        <dbReference type="Proteomes" id="UP000796761"/>
    </source>
</evidence>
<dbReference type="Gene3D" id="4.10.1240.10">
    <property type="entry name" value="GPCR, family 2, extracellular hormone receptor domain"/>
    <property type="match status" value="1"/>
</dbReference>
<feature type="non-terminal residue" evidence="2">
    <location>
        <position position="81"/>
    </location>
</feature>
<name>A0A8K1D572_9PASS</name>
<dbReference type="OrthoDB" id="6160250at2759"/>
<accession>A0A8K1D572</accession>
<comment type="caution">
    <text evidence="2">The sequence shown here is derived from an EMBL/GenBank/DDBJ whole genome shotgun (WGS) entry which is preliminary data.</text>
</comment>
<dbReference type="Proteomes" id="UP000796761">
    <property type="component" value="Unassembled WGS sequence"/>
</dbReference>
<feature type="domain" description="G-protein coupled receptors family 2 profile 1" evidence="1">
    <location>
        <begin position="1"/>
        <end position="32"/>
    </location>
</feature>
<proteinExistence type="predicted"/>
<evidence type="ECO:0000259" key="1">
    <source>
        <dbReference type="PROSITE" id="PS50227"/>
    </source>
</evidence>
<keyword evidence="3" id="KW-1185">Reference proteome</keyword>
<reference evidence="2" key="1">
    <citation type="submission" date="2019-04" db="EMBL/GenBank/DDBJ databases">
        <title>Genome assembly of Zosterops borbonicus 15179.</title>
        <authorList>
            <person name="Leroy T."/>
            <person name="Anselmetti Y."/>
            <person name="Tilak M.-K."/>
            <person name="Nabholz B."/>
        </authorList>
    </citation>
    <scope>NUCLEOTIDE SEQUENCE</scope>
    <source>
        <strain evidence="2">HGM_15179</strain>
        <tissue evidence="2">Muscle</tissue>
    </source>
</reference>
<evidence type="ECO:0000313" key="2">
    <source>
        <dbReference type="EMBL" id="TRZ05337.1"/>
    </source>
</evidence>
<gene>
    <name evidence="2" type="ORF">HGM15179_021770</name>
</gene>